<organism evidence="6 7">
    <name type="scientific">Leucobacter luti</name>
    <dbReference type="NCBI Taxonomy" id="340320"/>
    <lineage>
        <taxon>Bacteria</taxon>
        <taxon>Bacillati</taxon>
        <taxon>Actinomycetota</taxon>
        <taxon>Actinomycetes</taxon>
        <taxon>Micrococcales</taxon>
        <taxon>Microbacteriaceae</taxon>
        <taxon>Leucobacter</taxon>
    </lineage>
</organism>
<dbReference type="EMBL" id="SHKI01000002">
    <property type="protein sequence ID" value="RZT68384.1"/>
    <property type="molecule type" value="Genomic_DNA"/>
</dbReference>
<dbReference type="PANTHER" id="PTHR46847:SF1">
    <property type="entry name" value="D-ALLOSE-BINDING PERIPLASMIC PROTEIN-RELATED"/>
    <property type="match status" value="1"/>
</dbReference>
<evidence type="ECO:0000259" key="5">
    <source>
        <dbReference type="Pfam" id="PF13407"/>
    </source>
</evidence>
<dbReference type="SUPFAM" id="SSF53822">
    <property type="entry name" value="Periplasmic binding protein-like I"/>
    <property type="match status" value="1"/>
</dbReference>
<dbReference type="Gene3D" id="3.40.50.2300">
    <property type="match status" value="2"/>
</dbReference>
<dbReference type="PROSITE" id="PS51257">
    <property type="entry name" value="PROKAR_LIPOPROTEIN"/>
    <property type="match status" value="1"/>
</dbReference>
<keyword evidence="7" id="KW-1185">Reference proteome</keyword>
<dbReference type="InterPro" id="IPR025997">
    <property type="entry name" value="SBP_2_dom"/>
</dbReference>
<comment type="caution">
    <text evidence="6">The sequence shown here is derived from an EMBL/GenBank/DDBJ whole genome shotgun (WGS) entry which is preliminary data.</text>
</comment>
<feature type="chain" id="PRO_5020857252" evidence="4">
    <location>
        <begin position="25"/>
        <end position="359"/>
    </location>
</feature>
<keyword evidence="3 4" id="KW-0732">Signal</keyword>
<proteinExistence type="inferred from homology"/>
<comment type="similarity">
    <text evidence="2">Belongs to the bacterial solute-binding protein 2 family.</text>
</comment>
<feature type="signal peptide" evidence="4">
    <location>
        <begin position="1"/>
        <end position="24"/>
    </location>
</feature>
<dbReference type="GO" id="GO:0030313">
    <property type="term" value="C:cell envelope"/>
    <property type="evidence" value="ECO:0007669"/>
    <property type="project" value="UniProtKB-SubCell"/>
</dbReference>
<dbReference type="RefSeq" id="WP_130452381.1">
    <property type="nucleotide sequence ID" value="NZ_QYAG01000004.1"/>
</dbReference>
<name>A0A4Q7U3X4_9MICO</name>
<evidence type="ECO:0000256" key="2">
    <source>
        <dbReference type="ARBA" id="ARBA00007639"/>
    </source>
</evidence>
<protein>
    <submittedName>
        <fullName evidence="6">Monosaccharide ABC transporter substrate-binding protein (CUT2 family)</fullName>
    </submittedName>
</protein>
<dbReference type="InterPro" id="IPR028082">
    <property type="entry name" value="Peripla_BP_I"/>
</dbReference>
<reference evidence="6 7" key="1">
    <citation type="journal article" date="2015" name="Stand. Genomic Sci.">
        <title>Genomic Encyclopedia of Bacterial and Archaeal Type Strains, Phase III: the genomes of soil and plant-associated and newly described type strains.</title>
        <authorList>
            <person name="Whitman W.B."/>
            <person name="Woyke T."/>
            <person name="Klenk H.P."/>
            <person name="Zhou Y."/>
            <person name="Lilburn T.G."/>
            <person name="Beck B.J."/>
            <person name="De Vos P."/>
            <person name="Vandamme P."/>
            <person name="Eisen J.A."/>
            <person name="Garrity G."/>
            <person name="Hugenholtz P."/>
            <person name="Kyrpides N.C."/>
        </authorList>
    </citation>
    <scope>NUCLEOTIDE SEQUENCE [LARGE SCALE GENOMIC DNA]</scope>
    <source>
        <strain evidence="6 7">RF6</strain>
    </source>
</reference>
<feature type="domain" description="Periplasmic binding protein" evidence="5">
    <location>
        <begin position="46"/>
        <end position="304"/>
    </location>
</feature>
<comment type="subcellular location">
    <subcellularLocation>
        <location evidence="1">Cell envelope</location>
    </subcellularLocation>
</comment>
<evidence type="ECO:0000256" key="3">
    <source>
        <dbReference type="ARBA" id="ARBA00022729"/>
    </source>
</evidence>
<dbReference type="AlphaFoldDB" id="A0A4Q7U3X4"/>
<dbReference type="Proteomes" id="UP000291832">
    <property type="component" value="Unassembled WGS sequence"/>
</dbReference>
<evidence type="ECO:0000256" key="4">
    <source>
        <dbReference type="SAM" id="SignalP"/>
    </source>
</evidence>
<dbReference type="Pfam" id="PF13407">
    <property type="entry name" value="Peripla_BP_4"/>
    <property type="match status" value="1"/>
</dbReference>
<evidence type="ECO:0000256" key="1">
    <source>
        <dbReference type="ARBA" id="ARBA00004196"/>
    </source>
</evidence>
<sequence length="359" mass="37708">MKRIRTFGAAAAALGLAAALTACSGGGLLDAPKDDSAEGAGESYTVGVSYPTSNSPFWAAYMDFVEEGAEQLGVELNTVAANGDEQKQLADVQNLISQGVDGLIITPTSTAVASQLLQTAADADVEVVVTDRYPDFEPGTEGKPPYTAFIGPNDELAGENIARALIDAGSDKILALGGVPGSSVTEGRKAGLEKAIENGGTLVQYQAGDGEAQENGLSAFESLLQAHPSGTANGVWCYNDNLCQGAIKAAQNADRADEYRFGGMDLTPEAITAIEKGDYYVSFGGHWLQGGFGLVMLYDKLGGKDPKTPIVKLDLLEVNADNVAEFKEQYIDNPPEYDFTELSQITNPDATGSFEITLR</sequence>
<dbReference type="PANTHER" id="PTHR46847">
    <property type="entry name" value="D-ALLOSE-BINDING PERIPLASMIC PROTEIN-RELATED"/>
    <property type="match status" value="1"/>
</dbReference>
<gene>
    <name evidence="6" type="ORF">EV139_0107</name>
</gene>
<accession>A0A4Q7U3X4</accession>
<evidence type="ECO:0000313" key="7">
    <source>
        <dbReference type="Proteomes" id="UP000291832"/>
    </source>
</evidence>
<evidence type="ECO:0000313" key="6">
    <source>
        <dbReference type="EMBL" id="RZT68384.1"/>
    </source>
</evidence>
<dbReference type="GO" id="GO:0030246">
    <property type="term" value="F:carbohydrate binding"/>
    <property type="evidence" value="ECO:0007669"/>
    <property type="project" value="UniProtKB-ARBA"/>
</dbReference>
<dbReference type="OrthoDB" id="9813037at2"/>